<feature type="transmembrane region" description="Helical" evidence="6">
    <location>
        <begin position="28"/>
        <end position="45"/>
    </location>
</feature>
<feature type="transmembrane region" description="Helical" evidence="6">
    <location>
        <begin position="159"/>
        <end position="180"/>
    </location>
</feature>
<dbReference type="GO" id="GO:0016787">
    <property type="term" value="F:hydrolase activity"/>
    <property type="evidence" value="ECO:0007669"/>
    <property type="project" value="TreeGrafter"/>
</dbReference>
<comment type="subcellular location">
    <subcellularLocation>
        <location evidence="1">Membrane</location>
        <topology evidence="1">Multi-pass membrane protein</topology>
    </subcellularLocation>
</comment>
<organism evidence="7 8">
    <name type="scientific">Oceanobacillus profundus</name>
    <dbReference type="NCBI Taxonomy" id="372463"/>
    <lineage>
        <taxon>Bacteria</taxon>
        <taxon>Bacillati</taxon>
        <taxon>Bacillota</taxon>
        <taxon>Bacilli</taxon>
        <taxon>Bacillales</taxon>
        <taxon>Bacillaceae</taxon>
        <taxon>Oceanobacillus</taxon>
    </lineage>
</organism>
<evidence type="ECO:0000256" key="2">
    <source>
        <dbReference type="ARBA" id="ARBA00007375"/>
    </source>
</evidence>
<dbReference type="EMBL" id="QWEH01000001">
    <property type="protein sequence ID" value="RHW35242.1"/>
    <property type="molecule type" value="Genomic_DNA"/>
</dbReference>
<evidence type="ECO:0000313" key="7">
    <source>
        <dbReference type="EMBL" id="RHW35242.1"/>
    </source>
</evidence>
<dbReference type="OrthoDB" id="5592477at2"/>
<dbReference type="InterPro" id="IPR012506">
    <property type="entry name" value="TMEM86B-like"/>
</dbReference>
<evidence type="ECO:0000256" key="6">
    <source>
        <dbReference type="SAM" id="Phobius"/>
    </source>
</evidence>
<accession>A0A417YN44</accession>
<keyword evidence="4 6" id="KW-1133">Transmembrane helix</keyword>
<evidence type="ECO:0000256" key="5">
    <source>
        <dbReference type="ARBA" id="ARBA00023136"/>
    </source>
</evidence>
<evidence type="ECO:0000256" key="3">
    <source>
        <dbReference type="ARBA" id="ARBA00022692"/>
    </source>
</evidence>
<dbReference type="Proteomes" id="UP000285456">
    <property type="component" value="Unassembled WGS sequence"/>
</dbReference>
<proteinExistence type="inferred from homology"/>
<keyword evidence="3 6" id="KW-0812">Transmembrane</keyword>
<evidence type="ECO:0000256" key="4">
    <source>
        <dbReference type="ARBA" id="ARBA00022989"/>
    </source>
</evidence>
<comment type="similarity">
    <text evidence="2">Belongs to the TMEM86 family.</text>
</comment>
<feature type="transmembrane region" description="Helical" evidence="6">
    <location>
        <begin position="105"/>
        <end position="123"/>
    </location>
</feature>
<dbReference type="PANTHER" id="PTHR31885:SF6">
    <property type="entry name" value="GH04784P"/>
    <property type="match status" value="1"/>
</dbReference>
<feature type="transmembrane region" description="Helical" evidence="6">
    <location>
        <begin position="57"/>
        <end position="85"/>
    </location>
</feature>
<feature type="transmembrane region" description="Helical" evidence="6">
    <location>
        <begin position="135"/>
        <end position="153"/>
    </location>
</feature>
<dbReference type="Pfam" id="PF07947">
    <property type="entry name" value="YhhN"/>
    <property type="match status" value="1"/>
</dbReference>
<dbReference type="GO" id="GO:0016020">
    <property type="term" value="C:membrane"/>
    <property type="evidence" value="ECO:0007669"/>
    <property type="project" value="UniProtKB-SubCell"/>
</dbReference>
<feature type="transmembrane region" description="Helical" evidence="6">
    <location>
        <begin position="192"/>
        <end position="212"/>
    </location>
</feature>
<keyword evidence="8" id="KW-1185">Reference proteome</keyword>
<comment type="caution">
    <text evidence="7">The sequence shown here is derived from an EMBL/GenBank/DDBJ whole genome shotgun (WGS) entry which is preliminary data.</text>
</comment>
<dbReference type="PANTHER" id="PTHR31885">
    <property type="entry name" value="GH04784P"/>
    <property type="match status" value="1"/>
</dbReference>
<dbReference type="RefSeq" id="WP_118888397.1">
    <property type="nucleotide sequence ID" value="NZ_PHUT01000001.1"/>
</dbReference>
<dbReference type="AlphaFoldDB" id="A0A417YN44"/>
<keyword evidence="5 6" id="KW-0472">Membrane</keyword>
<name>A0A417YN44_9BACI</name>
<evidence type="ECO:0000256" key="1">
    <source>
        <dbReference type="ARBA" id="ARBA00004141"/>
    </source>
</evidence>
<sequence>MILYQLPLLILTMSLVYLFIAPTGPLLFSLFFKLVPMFMILIYALQLLPRKKTRTHLLLITGLAFCIIGDATLHWFLFGLTAFFIGHLFYMAGFFTQWKYSKMRLTMIIPIAGFACFIGFRLVEALSQEGNAGLIFHVIAYIFIISLMTFSAVMTGNGWAIAGSVLFVISDSILAWNMFITPVPSSNVLVMLPYYGGQFLIAHSISSIVAGGNRIVW</sequence>
<gene>
    <name evidence="7" type="ORF">D1B32_01085</name>
</gene>
<protein>
    <submittedName>
        <fullName evidence="7">Lysoplasmalogenase</fullName>
    </submittedName>
</protein>
<evidence type="ECO:0000313" key="8">
    <source>
        <dbReference type="Proteomes" id="UP000285456"/>
    </source>
</evidence>
<reference evidence="7 8" key="1">
    <citation type="journal article" date="2007" name="Int. J. Syst. Evol. Microbiol.">
        <title>Oceanobacillus profundus sp. nov., isolated from a deep-sea sediment core.</title>
        <authorList>
            <person name="Kim Y.G."/>
            <person name="Choi D.H."/>
            <person name="Hyun S."/>
            <person name="Cho B.C."/>
        </authorList>
    </citation>
    <scope>NUCLEOTIDE SEQUENCE [LARGE SCALE GENOMIC DNA]</scope>
    <source>
        <strain evidence="7 8">DSM 18246</strain>
    </source>
</reference>